<protein>
    <recommendedName>
        <fullName evidence="2">SAP domain-containing protein</fullName>
    </recommendedName>
</protein>
<feature type="region of interest" description="Disordered" evidence="1">
    <location>
        <begin position="117"/>
        <end position="158"/>
    </location>
</feature>
<evidence type="ECO:0000256" key="1">
    <source>
        <dbReference type="SAM" id="MobiDB-lite"/>
    </source>
</evidence>
<dbReference type="EMBL" id="KN848076">
    <property type="protein sequence ID" value="KIX96764.1"/>
    <property type="molecule type" value="Genomic_DNA"/>
</dbReference>
<feature type="region of interest" description="Disordered" evidence="1">
    <location>
        <begin position="71"/>
        <end position="97"/>
    </location>
</feature>
<dbReference type="SMART" id="SM00513">
    <property type="entry name" value="SAP"/>
    <property type="match status" value="1"/>
</dbReference>
<dbReference type="GeneID" id="27713230"/>
<feature type="domain" description="SAP" evidence="2">
    <location>
        <begin position="40"/>
        <end position="74"/>
    </location>
</feature>
<dbReference type="Pfam" id="PF02037">
    <property type="entry name" value="SAP"/>
    <property type="match status" value="1"/>
</dbReference>
<feature type="compositionally biased region" description="Basic and acidic residues" evidence="1">
    <location>
        <begin position="71"/>
        <end position="88"/>
    </location>
</feature>
<feature type="compositionally biased region" description="Acidic residues" evidence="1">
    <location>
        <begin position="123"/>
        <end position="138"/>
    </location>
</feature>
<accession>A0A0D2K169</accession>
<dbReference type="SUPFAM" id="SSF68906">
    <property type="entry name" value="SAP domain"/>
    <property type="match status" value="1"/>
</dbReference>
<gene>
    <name evidence="3" type="ORF">Z520_07484</name>
</gene>
<reference evidence="3 4" key="1">
    <citation type="submission" date="2015-01" db="EMBL/GenBank/DDBJ databases">
        <title>The Genome Sequence of Fonsecaea multimorphosa CBS 102226.</title>
        <authorList>
            <consortium name="The Broad Institute Genomics Platform"/>
            <person name="Cuomo C."/>
            <person name="de Hoog S."/>
            <person name="Gorbushina A."/>
            <person name="Stielow B."/>
            <person name="Teixiera M."/>
            <person name="Abouelleil A."/>
            <person name="Chapman S.B."/>
            <person name="Priest M."/>
            <person name="Young S.K."/>
            <person name="Wortman J."/>
            <person name="Nusbaum C."/>
            <person name="Birren B."/>
        </authorList>
    </citation>
    <scope>NUCLEOTIDE SEQUENCE [LARGE SCALE GENOMIC DNA]</scope>
    <source>
        <strain evidence="3 4">CBS 102226</strain>
    </source>
</reference>
<evidence type="ECO:0000259" key="2">
    <source>
        <dbReference type="PROSITE" id="PS50800"/>
    </source>
</evidence>
<dbReference type="RefSeq" id="XP_016630887.1">
    <property type="nucleotide sequence ID" value="XM_016777981.1"/>
</dbReference>
<dbReference type="Gene3D" id="1.10.720.30">
    <property type="entry name" value="SAP domain"/>
    <property type="match status" value="1"/>
</dbReference>
<dbReference type="InterPro" id="IPR003034">
    <property type="entry name" value="SAP_dom"/>
</dbReference>
<keyword evidence="4" id="KW-1185">Reference proteome</keyword>
<proteinExistence type="predicted"/>
<feature type="compositionally biased region" description="Polar residues" evidence="1">
    <location>
        <begin position="7"/>
        <end position="21"/>
    </location>
</feature>
<dbReference type="PROSITE" id="PS50800">
    <property type="entry name" value="SAP"/>
    <property type="match status" value="1"/>
</dbReference>
<dbReference type="VEuPathDB" id="FungiDB:Z520_07484"/>
<dbReference type="OrthoDB" id="10037289at2759"/>
<evidence type="ECO:0000313" key="3">
    <source>
        <dbReference type="EMBL" id="KIX96764.1"/>
    </source>
</evidence>
<name>A0A0D2K169_9EURO</name>
<evidence type="ECO:0000313" key="4">
    <source>
        <dbReference type="Proteomes" id="UP000053411"/>
    </source>
</evidence>
<dbReference type="InterPro" id="IPR036361">
    <property type="entry name" value="SAP_dom_sf"/>
</dbReference>
<dbReference type="Proteomes" id="UP000053411">
    <property type="component" value="Unassembled WGS sequence"/>
</dbReference>
<dbReference type="AlphaFoldDB" id="A0A0D2K169"/>
<organism evidence="3 4">
    <name type="scientific">Fonsecaea multimorphosa CBS 102226</name>
    <dbReference type="NCBI Taxonomy" id="1442371"/>
    <lineage>
        <taxon>Eukaryota</taxon>
        <taxon>Fungi</taxon>
        <taxon>Dikarya</taxon>
        <taxon>Ascomycota</taxon>
        <taxon>Pezizomycotina</taxon>
        <taxon>Eurotiomycetes</taxon>
        <taxon>Chaetothyriomycetidae</taxon>
        <taxon>Chaetothyriales</taxon>
        <taxon>Herpotrichiellaceae</taxon>
        <taxon>Fonsecaea</taxon>
    </lineage>
</organism>
<feature type="region of interest" description="Disordered" evidence="1">
    <location>
        <begin position="1"/>
        <end position="40"/>
    </location>
</feature>
<sequence length="419" mass="46921">MAGNKRALSQTDGNATRSQPPSKRKSQQPAAGKENEIRDYARMKKLELSGLLRERNLPYTGTKEVLVRRLEESDGSHLSEVTSEHATGEGHAAAQPATSEFEYITLCRPLEDIRPEKRANNLDFDDSEELNEDEDDEDNGQHGGAEVTTGATSEGGQRKSVCGMKQCVCKLPATELPGHPWILTTKGYSLIARLQWEVDVRDQDAVGEHFFSDFSGYGFQEVMENQLLSFNREFSNKGGASPAALWSIIEGFAWTLYDPSCWFNIDDSDGLLATLQLIGGAVFTTLNTFEKNGLLRPNSPVKNIALVLGVLYDNIRAWPGDEDEPELEWRGAMVREARQHGIEVKGQPYGIESVLEKDGVDGTLDSEAHSRWKKFDWAKEFRAFSKKYRKGSAIGGRQYVLESEKDVTRARKTFRAWDF</sequence>